<reference evidence="3" key="1">
    <citation type="submission" date="2016-01" db="EMBL/GenBank/DDBJ databases">
        <authorList>
            <person name="Mitreva M."/>
            <person name="Pepin K.H."/>
            <person name="Mihindukulasuriya K.A."/>
            <person name="Fulton R."/>
            <person name="Fronick C."/>
            <person name="O'Laughlin M."/>
            <person name="Miner T."/>
            <person name="Herter B."/>
            <person name="Rosa B.A."/>
            <person name="Cordes M."/>
            <person name="Tomlinson C."/>
            <person name="Wollam A."/>
            <person name="Palsikar V.B."/>
            <person name="Mardis E.R."/>
            <person name="Wilson R.K."/>
        </authorList>
    </citation>
    <scope>NUCLEOTIDE SEQUENCE [LARGE SCALE GENOMIC DNA]</scope>
    <source>
        <strain evidence="3">MJR8151</strain>
    </source>
</reference>
<name>A0A133KE35_9FIRM</name>
<feature type="coiled-coil region" evidence="1">
    <location>
        <begin position="102"/>
        <end position="139"/>
    </location>
</feature>
<dbReference type="AlphaFoldDB" id="A0A133KE35"/>
<keyword evidence="3" id="KW-1185">Reference proteome</keyword>
<gene>
    <name evidence="2" type="ORF">HMPREF3200_01195</name>
</gene>
<accession>A0A133KE35</accession>
<proteinExistence type="predicted"/>
<keyword evidence="1" id="KW-0175">Coiled coil</keyword>
<evidence type="ECO:0000313" key="3">
    <source>
        <dbReference type="Proteomes" id="UP000070383"/>
    </source>
</evidence>
<dbReference type="RefSeq" id="WP_060929506.1">
    <property type="nucleotide sequence ID" value="NZ_CAMPNK010000005.1"/>
</dbReference>
<evidence type="ECO:0000313" key="2">
    <source>
        <dbReference type="EMBL" id="KWZ77724.1"/>
    </source>
</evidence>
<protein>
    <submittedName>
        <fullName evidence="2">Uncharacterized protein</fullName>
    </submittedName>
</protein>
<dbReference type="EMBL" id="LRPM01000046">
    <property type="protein sequence ID" value="KWZ77724.1"/>
    <property type="molecule type" value="Genomic_DNA"/>
</dbReference>
<comment type="caution">
    <text evidence="2">The sequence shown here is derived from an EMBL/GenBank/DDBJ whole genome shotgun (WGS) entry which is preliminary data.</text>
</comment>
<dbReference type="STRING" id="33036.HMPREF3200_01195"/>
<organism evidence="2 3">
    <name type="scientific">Anaerococcus tetradius</name>
    <dbReference type="NCBI Taxonomy" id="33036"/>
    <lineage>
        <taxon>Bacteria</taxon>
        <taxon>Bacillati</taxon>
        <taxon>Bacillota</taxon>
        <taxon>Tissierellia</taxon>
        <taxon>Tissierellales</taxon>
        <taxon>Peptoniphilaceae</taxon>
        <taxon>Anaerococcus</taxon>
    </lineage>
</organism>
<sequence>MAVEKMHLVNITSKLENLDDFLEDVIDLGDIEPVDAFNQVASRAFSIRASKENVELTEDISTISSFEKPNKAIIEKLNLIKDLFSISSTDRKKSKHISDEDIDRIYNSLKSLIDKKNELLEEKQNLEEYKRNLETLDKFGIDIRKIKNLNYFDHRFGEVSKDGRYILKNNYDNLPSLILHLDNNLDNVSLTYLDELINLDKETSKLRSDTDRVISEEKENTFNVISELDKKYQAMTKEKSDEIYSNIMREAEVIKEEIKSNSKEIKGKLDDIYENQSKEIVDEITSSIIEGRDK</sequence>
<dbReference type="PATRIC" id="fig|33036.3.peg.1184"/>
<evidence type="ECO:0000256" key="1">
    <source>
        <dbReference type="SAM" id="Coils"/>
    </source>
</evidence>
<dbReference type="OrthoDB" id="1690666at2"/>
<dbReference type="Proteomes" id="UP000070383">
    <property type="component" value="Unassembled WGS sequence"/>
</dbReference>